<feature type="chain" id="PRO_5038397751" evidence="2">
    <location>
        <begin position="28"/>
        <end position="351"/>
    </location>
</feature>
<evidence type="ECO:0000313" key="4">
    <source>
        <dbReference type="EMBL" id="SCX93691.1"/>
    </source>
</evidence>
<dbReference type="Pfam" id="PF10646">
    <property type="entry name" value="Germane"/>
    <property type="match status" value="1"/>
</dbReference>
<gene>
    <name evidence="4" type="ORF">SAMN02910451_00815</name>
</gene>
<dbReference type="EMBL" id="FMUR01000005">
    <property type="protein sequence ID" value="SCX93691.1"/>
    <property type="molecule type" value="Genomic_DNA"/>
</dbReference>
<feature type="region of interest" description="Disordered" evidence="1">
    <location>
        <begin position="83"/>
        <end position="102"/>
    </location>
</feature>
<keyword evidence="5" id="KW-1185">Reference proteome</keyword>
<dbReference type="OrthoDB" id="9809406at2"/>
<evidence type="ECO:0000256" key="2">
    <source>
        <dbReference type="SAM" id="SignalP"/>
    </source>
</evidence>
<sequence length="351" mass="39282">MRTSCFMKNRILFCAATILTSAFLVSCGEKEIEADNKINVFYVKADESSIVPVEYELKTDPAKDMYGAITELVQKLEESPGKSLYEAPISGDESGEKPSEKNGDVVGDAWLNRYTYEHRVLKLEFGAQYGKLGITKEVLTRAAIVSTFTQIDGIDNVYFYVGKKEAVHMNFEGDADSATDDPYEPAPLKDHAGNAIGPMKGEDFIYNVDSEINKNKKEEITLYFANKTGDKLKRVYRYVVYNSNISEEKLRLEQLINGPNTNDAFPTINKETKINSVNIKDKVCFIDFDSSFLTQSNNVTVQAALYSIVNTATELPGVDRVVISVDGDSSFTYMDYNISGAYERNEDIISR</sequence>
<organism evidence="4 5">
    <name type="scientific">Butyrivibrio hungatei</name>
    <dbReference type="NCBI Taxonomy" id="185008"/>
    <lineage>
        <taxon>Bacteria</taxon>
        <taxon>Bacillati</taxon>
        <taxon>Bacillota</taxon>
        <taxon>Clostridia</taxon>
        <taxon>Lachnospirales</taxon>
        <taxon>Lachnospiraceae</taxon>
        <taxon>Butyrivibrio</taxon>
    </lineage>
</organism>
<proteinExistence type="predicted"/>
<keyword evidence="2" id="KW-0732">Signal</keyword>
<feature type="signal peptide" evidence="2">
    <location>
        <begin position="1"/>
        <end position="27"/>
    </location>
</feature>
<dbReference type="InterPro" id="IPR019606">
    <property type="entry name" value="GerMN"/>
</dbReference>
<dbReference type="Proteomes" id="UP000183047">
    <property type="component" value="Unassembled WGS sequence"/>
</dbReference>
<evidence type="ECO:0000256" key="1">
    <source>
        <dbReference type="SAM" id="MobiDB-lite"/>
    </source>
</evidence>
<dbReference type="PROSITE" id="PS51257">
    <property type="entry name" value="PROKAR_LIPOPROTEIN"/>
    <property type="match status" value="1"/>
</dbReference>
<dbReference type="AlphaFoldDB" id="A0A1G5BU64"/>
<evidence type="ECO:0000313" key="5">
    <source>
        <dbReference type="Proteomes" id="UP000183047"/>
    </source>
</evidence>
<name>A0A1G5BU64_9FIRM</name>
<reference evidence="5" key="1">
    <citation type="submission" date="2016-10" db="EMBL/GenBank/DDBJ databases">
        <authorList>
            <person name="Varghese N."/>
            <person name="Submissions S."/>
        </authorList>
    </citation>
    <scope>NUCLEOTIDE SEQUENCE [LARGE SCALE GENOMIC DNA]</scope>
    <source>
        <strain evidence="5">XBD2006</strain>
    </source>
</reference>
<feature type="domain" description="GerMN" evidence="3">
    <location>
        <begin position="248"/>
        <end position="334"/>
    </location>
</feature>
<protein>
    <submittedName>
        <fullName evidence="4">Germination protein M</fullName>
    </submittedName>
</protein>
<feature type="domain" description="GerMN" evidence="3">
    <location>
        <begin position="69"/>
        <end position="169"/>
    </location>
</feature>
<dbReference type="SMART" id="SM00909">
    <property type="entry name" value="Germane"/>
    <property type="match status" value="2"/>
</dbReference>
<accession>A0A1G5BU64</accession>
<evidence type="ECO:0000259" key="3">
    <source>
        <dbReference type="SMART" id="SM00909"/>
    </source>
</evidence>